<feature type="compositionally biased region" description="Polar residues" evidence="1">
    <location>
        <begin position="25"/>
        <end position="36"/>
    </location>
</feature>
<protein>
    <submittedName>
        <fullName evidence="2">Uncharacterized protein</fullName>
    </submittedName>
</protein>
<keyword evidence="3" id="KW-1185">Reference proteome</keyword>
<dbReference type="EMBL" id="GG745360">
    <property type="protein sequence ID" value="KNE69369.1"/>
    <property type="molecule type" value="Genomic_DNA"/>
</dbReference>
<evidence type="ECO:0000313" key="3">
    <source>
        <dbReference type="Proteomes" id="UP000054350"/>
    </source>
</evidence>
<reference evidence="2 3" key="1">
    <citation type="submission" date="2009-11" db="EMBL/GenBank/DDBJ databases">
        <title>Annotation of Allomyces macrogynus ATCC 38327.</title>
        <authorList>
            <consortium name="The Broad Institute Genome Sequencing Platform"/>
            <person name="Russ C."/>
            <person name="Cuomo C."/>
            <person name="Burger G."/>
            <person name="Gray M.W."/>
            <person name="Holland P.W.H."/>
            <person name="King N."/>
            <person name="Lang F.B.F."/>
            <person name="Roger A.J."/>
            <person name="Ruiz-Trillo I."/>
            <person name="Young S.K."/>
            <person name="Zeng Q."/>
            <person name="Gargeya S."/>
            <person name="Fitzgerald M."/>
            <person name="Haas B."/>
            <person name="Abouelleil A."/>
            <person name="Alvarado L."/>
            <person name="Arachchi H.M."/>
            <person name="Berlin A."/>
            <person name="Chapman S.B."/>
            <person name="Gearin G."/>
            <person name="Goldberg J."/>
            <person name="Griggs A."/>
            <person name="Gujja S."/>
            <person name="Hansen M."/>
            <person name="Heiman D."/>
            <person name="Howarth C."/>
            <person name="Larimer J."/>
            <person name="Lui A."/>
            <person name="MacDonald P.J.P."/>
            <person name="McCowen C."/>
            <person name="Montmayeur A."/>
            <person name="Murphy C."/>
            <person name="Neiman D."/>
            <person name="Pearson M."/>
            <person name="Priest M."/>
            <person name="Roberts A."/>
            <person name="Saif S."/>
            <person name="Shea T."/>
            <person name="Sisk P."/>
            <person name="Stolte C."/>
            <person name="Sykes S."/>
            <person name="Wortman J."/>
            <person name="Nusbaum C."/>
            <person name="Birren B."/>
        </authorList>
    </citation>
    <scope>NUCLEOTIDE SEQUENCE [LARGE SCALE GENOMIC DNA]</scope>
    <source>
        <strain evidence="2 3">ATCC 38327</strain>
    </source>
</reference>
<dbReference type="AlphaFoldDB" id="A0A0L0T471"/>
<sequence>MPITTTSREISTKTSSKPAAASDAQSTGPRGSSTKSPELAPLRALLGRLKRHAEQSTRGSHPHLLAAIVRLAVAAYKTLEDRIAAQGKDAFQEQLHTILASIDAHMVTSAQADAVARLVRLNPDRAALFGAAHPLTRLASAIKDQSWTSDLALQLPGGEDAACDKKKDFEAGEGEMWQLRDLEALNDADLSAALQLQAAGQLETLAAVDKVLHSPSIAVVSKQLSREVGAQVHALDAQLR</sequence>
<dbReference type="VEuPathDB" id="FungiDB:AMAG_19918"/>
<evidence type="ECO:0000313" key="2">
    <source>
        <dbReference type="EMBL" id="KNE69369.1"/>
    </source>
</evidence>
<proteinExistence type="predicted"/>
<name>A0A0L0T471_ALLM3</name>
<gene>
    <name evidence="2" type="ORF">AMAG_19918</name>
</gene>
<organism evidence="2 3">
    <name type="scientific">Allomyces macrogynus (strain ATCC 38327)</name>
    <name type="common">Allomyces javanicus var. macrogynus</name>
    <dbReference type="NCBI Taxonomy" id="578462"/>
    <lineage>
        <taxon>Eukaryota</taxon>
        <taxon>Fungi</taxon>
        <taxon>Fungi incertae sedis</taxon>
        <taxon>Blastocladiomycota</taxon>
        <taxon>Blastocladiomycetes</taxon>
        <taxon>Blastocladiales</taxon>
        <taxon>Blastocladiaceae</taxon>
        <taxon>Allomyces</taxon>
    </lineage>
</organism>
<feature type="region of interest" description="Disordered" evidence="1">
    <location>
        <begin position="1"/>
        <end position="39"/>
    </location>
</feature>
<accession>A0A0L0T471</accession>
<dbReference type="Proteomes" id="UP000054350">
    <property type="component" value="Unassembled WGS sequence"/>
</dbReference>
<evidence type="ECO:0000256" key="1">
    <source>
        <dbReference type="SAM" id="MobiDB-lite"/>
    </source>
</evidence>
<feature type="compositionally biased region" description="Low complexity" evidence="1">
    <location>
        <begin position="12"/>
        <end position="24"/>
    </location>
</feature>
<reference evidence="3" key="2">
    <citation type="submission" date="2009-11" db="EMBL/GenBank/DDBJ databases">
        <title>The Genome Sequence of Allomyces macrogynus strain ATCC 38327.</title>
        <authorList>
            <consortium name="The Broad Institute Genome Sequencing Platform"/>
            <person name="Russ C."/>
            <person name="Cuomo C."/>
            <person name="Shea T."/>
            <person name="Young S.K."/>
            <person name="Zeng Q."/>
            <person name="Koehrsen M."/>
            <person name="Haas B."/>
            <person name="Borodovsky M."/>
            <person name="Guigo R."/>
            <person name="Alvarado L."/>
            <person name="Berlin A."/>
            <person name="Borenstein D."/>
            <person name="Chen Z."/>
            <person name="Engels R."/>
            <person name="Freedman E."/>
            <person name="Gellesch M."/>
            <person name="Goldberg J."/>
            <person name="Griggs A."/>
            <person name="Gujja S."/>
            <person name="Heiman D."/>
            <person name="Hepburn T."/>
            <person name="Howarth C."/>
            <person name="Jen D."/>
            <person name="Larson L."/>
            <person name="Lewis B."/>
            <person name="Mehta T."/>
            <person name="Park D."/>
            <person name="Pearson M."/>
            <person name="Roberts A."/>
            <person name="Saif S."/>
            <person name="Shenoy N."/>
            <person name="Sisk P."/>
            <person name="Stolte C."/>
            <person name="Sykes S."/>
            <person name="Walk T."/>
            <person name="White J."/>
            <person name="Yandava C."/>
            <person name="Burger G."/>
            <person name="Gray M.W."/>
            <person name="Holland P.W.H."/>
            <person name="King N."/>
            <person name="Lang F.B.F."/>
            <person name="Roger A.J."/>
            <person name="Ruiz-Trillo I."/>
            <person name="Lander E."/>
            <person name="Nusbaum C."/>
        </authorList>
    </citation>
    <scope>NUCLEOTIDE SEQUENCE [LARGE SCALE GENOMIC DNA]</scope>
    <source>
        <strain evidence="3">ATCC 38327</strain>
    </source>
</reference>